<keyword evidence="3" id="KW-1185">Reference proteome</keyword>
<accession>A0A4S8K6A0</accession>
<dbReference type="EMBL" id="PYDT01000002">
    <property type="protein sequence ID" value="THU70424.1"/>
    <property type="molecule type" value="Genomic_DNA"/>
</dbReference>
<evidence type="ECO:0000313" key="3">
    <source>
        <dbReference type="Proteomes" id="UP000317650"/>
    </source>
</evidence>
<evidence type="ECO:0000313" key="2">
    <source>
        <dbReference type="EMBL" id="THU70424.1"/>
    </source>
</evidence>
<sequence length="70" mass="7614">MSISVVSPSFWRQKGRVSPHHPSRGFQRSSVPQSNCSVLRAQCGFDSPPLGSSCGGEIKLKTEEVVEVKL</sequence>
<comment type="caution">
    <text evidence="2">The sequence shown here is derived from an EMBL/GenBank/DDBJ whole genome shotgun (WGS) entry which is preliminary data.</text>
</comment>
<evidence type="ECO:0000256" key="1">
    <source>
        <dbReference type="SAM" id="MobiDB-lite"/>
    </source>
</evidence>
<proteinExistence type="predicted"/>
<organism evidence="2 3">
    <name type="scientific">Musa balbisiana</name>
    <name type="common">Banana</name>
    <dbReference type="NCBI Taxonomy" id="52838"/>
    <lineage>
        <taxon>Eukaryota</taxon>
        <taxon>Viridiplantae</taxon>
        <taxon>Streptophyta</taxon>
        <taxon>Embryophyta</taxon>
        <taxon>Tracheophyta</taxon>
        <taxon>Spermatophyta</taxon>
        <taxon>Magnoliopsida</taxon>
        <taxon>Liliopsida</taxon>
        <taxon>Zingiberales</taxon>
        <taxon>Musaceae</taxon>
        <taxon>Musa</taxon>
    </lineage>
</organism>
<reference evidence="2 3" key="1">
    <citation type="journal article" date="2019" name="Nat. Plants">
        <title>Genome sequencing of Musa balbisiana reveals subgenome evolution and function divergence in polyploid bananas.</title>
        <authorList>
            <person name="Yao X."/>
        </authorList>
    </citation>
    <scope>NUCLEOTIDE SEQUENCE [LARGE SCALE GENOMIC DNA]</scope>
    <source>
        <strain evidence="3">cv. DH-PKW</strain>
        <tissue evidence="2">Leaves</tissue>
    </source>
</reference>
<dbReference type="Proteomes" id="UP000317650">
    <property type="component" value="Chromosome 8"/>
</dbReference>
<feature type="compositionally biased region" description="Basic residues" evidence="1">
    <location>
        <begin position="13"/>
        <end position="23"/>
    </location>
</feature>
<gene>
    <name evidence="2" type="ORF">C4D60_Mb08t24840</name>
</gene>
<feature type="region of interest" description="Disordered" evidence="1">
    <location>
        <begin position="13"/>
        <end position="33"/>
    </location>
</feature>
<protein>
    <submittedName>
        <fullName evidence="2">Uncharacterized protein</fullName>
    </submittedName>
</protein>
<dbReference type="AlphaFoldDB" id="A0A4S8K6A0"/>
<name>A0A4S8K6A0_MUSBA</name>